<evidence type="ECO:0000313" key="2">
    <source>
        <dbReference type="EMBL" id="RDV27970.1"/>
    </source>
</evidence>
<sequence length="481" mass="54787">MFKPVCLRYLGFLLLFLPLLGQASDLQAYQGDSPFDLYDGEELRKSPKKVFAHYLSVFPLSIDNQPPDSDYYARHYLNPQGEKGKHAGYGGFIRQRPLPRSPRPGVDWLEQDLKDELRLASDIGLDGFSFNILSLSGRHWERLETMLKVAHEQSPDFKIMLMPDMVALKNVPYEKLSEALWSISQQSAVLKSSDGRVVIAPFNAHNKTAKFWQQLKTDFSARGSDIFFLPTFQGWWKFIDQYRSVSDGFSDWGAGSLKGALSLNRVKAPERVHDLTGKIWMAPVRPQDFRPRSYKYFEAGNSELFRTMWSTAIEGKADWVQLISWNDHAEGTAIRPSTKTRSAFYQLSAFYTQWFKTGVMPTIRRDAIFCFYRIHSTQVKPDLSRQLKLFDAAGEPQNEIELLAFLARPGQLEIEIGGQISRREAPAGITSFKVPLRNGTPVFRVSRAGIKELELIGREPVGGGIVYQDLLYRSDYLAAPY</sequence>
<dbReference type="CDD" id="cd11577">
    <property type="entry name" value="GH71"/>
    <property type="match status" value="1"/>
</dbReference>
<name>A0A3D8MCL0_9ALTE</name>
<dbReference type="EMBL" id="QRHA01000002">
    <property type="protein sequence ID" value="RDV27970.1"/>
    <property type="molecule type" value="Genomic_DNA"/>
</dbReference>
<dbReference type="RefSeq" id="WP_115591846.1">
    <property type="nucleotide sequence ID" value="NZ_QRHA01000002.1"/>
</dbReference>
<evidence type="ECO:0008006" key="4">
    <source>
        <dbReference type="Google" id="ProtNLM"/>
    </source>
</evidence>
<keyword evidence="1" id="KW-0732">Signal</keyword>
<dbReference type="Pfam" id="PF03659">
    <property type="entry name" value="Glyco_hydro_71"/>
    <property type="match status" value="1"/>
</dbReference>
<feature type="signal peptide" evidence="1">
    <location>
        <begin position="1"/>
        <end position="23"/>
    </location>
</feature>
<dbReference type="OrthoDB" id="976137at2"/>
<feature type="chain" id="PRO_5017657025" description="Glycosyl hydrolase family 71" evidence="1">
    <location>
        <begin position="24"/>
        <end position="481"/>
    </location>
</feature>
<keyword evidence="3" id="KW-1185">Reference proteome</keyword>
<dbReference type="Gene3D" id="3.20.20.80">
    <property type="entry name" value="Glycosidases"/>
    <property type="match status" value="1"/>
</dbReference>
<protein>
    <recommendedName>
        <fullName evidence="4">Glycosyl hydrolase family 71</fullName>
    </recommendedName>
</protein>
<comment type="caution">
    <text evidence="2">The sequence shown here is derived from an EMBL/GenBank/DDBJ whole genome shotgun (WGS) entry which is preliminary data.</text>
</comment>
<dbReference type="GO" id="GO:0051118">
    <property type="term" value="F:glucan endo-1,3-alpha-glucosidase activity"/>
    <property type="evidence" value="ECO:0007669"/>
    <property type="project" value="InterPro"/>
</dbReference>
<evidence type="ECO:0000256" key="1">
    <source>
        <dbReference type="SAM" id="SignalP"/>
    </source>
</evidence>
<dbReference type="Proteomes" id="UP000256561">
    <property type="component" value="Unassembled WGS sequence"/>
</dbReference>
<accession>A0A3D8MCL0</accession>
<reference evidence="3" key="1">
    <citation type="submission" date="2018-08" db="EMBL/GenBank/DDBJ databases">
        <authorList>
            <person name="Zhang J."/>
            <person name="Du Z.-J."/>
        </authorList>
    </citation>
    <scope>NUCLEOTIDE SEQUENCE [LARGE SCALE GENOMIC DNA]</scope>
    <source>
        <strain evidence="3">KCTC 52655</strain>
    </source>
</reference>
<evidence type="ECO:0000313" key="3">
    <source>
        <dbReference type="Proteomes" id="UP000256561"/>
    </source>
</evidence>
<dbReference type="AlphaFoldDB" id="A0A3D8MCL0"/>
<proteinExistence type="predicted"/>
<dbReference type="InterPro" id="IPR005197">
    <property type="entry name" value="Glyco_hydro_71"/>
</dbReference>
<organism evidence="2 3">
    <name type="scientific">Alteromonas aestuariivivens</name>
    <dbReference type="NCBI Taxonomy" id="1938339"/>
    <lineage>
        <taxon>Bacteria</taxon>
        <taxon>Pseudomonadati</taxon>
        <taxon>Pseudomonadota</taxon>
        <taxon>Gammaproteobacteria</taxon>
        <taxon>Alteromonadales</taxon>
        <taxon>Alteromonadaceae</taxon>
        <taxon>Alteromonas/Salinimonas group</taxon>
        <taxon>Alteromonas</taxon>
    </lineage>
</organism>
<gene>
    <name evidence="2" type="ORF">DXV75_03100</name>
</gene>